<dbReference type="GO" id="GO:0045211">
    <property type="term" value="C:postsynaptic membrane"/>
    <property type="evidence" value="ECO:0007669"/>
    <property type="project" value="TreeGrafter"/>
</dbReference>
<feature type="transmembrane region" description="Helical" evidence="12">
    <location>
        <begin position="431"/>
        <end position="451"/>
    </location>
</feature>
<dbReference type="InterPro" id="IPR028325">
    <property type="entry name" value="VG_K_chnl"/>
</dbReference>
<dbReference type="GO" id="GO:0001508">
    <property type="term" value="P:action potential"/>
    <property type="evidence" value="ECO:0007669"/>
    <property type="project" value="TreeGrafter"/>
</dbReference>
<dbReference type="GO" id="GO:0008076">
    <property type="term" value="C:voltage-gated potassium channel complex"/>
    <property type="evidence" value="ECO:0007669"/>
    <property type="project" value="InterPro"/>
</dbReference>
<dbReference type="Proteomes" id="UP000085678">
    <property type="component" value="Unplaced"/>
</dbReference>
<evidence type="ECO:0000256" key="6">
    <source>
        <dbReference type="ARBA" id="ARBA00022882"/>
    </source>
</evidence>
<organism evidence="14 15">
    <name type="scientific">Lingula anatina</name>
    <name type="common">Brachiopod</name>
    <name type="synonym">Lingula unguis</name>
    <dbReference type="NCBI Taxonomy" id="7574"/>
    <lineage>
        <taxon>Eukaryota</taxon>
        <taxon>Metazoa</taxon>
        <taxon>Spiralia</taxon>
        <taxon>Lophotrochozoa</taxon>
        <taxon>Brachiopoda</taxon>
        <taxon>Linguliformea</taxon>
        <taxon>Lingulata</taxon>
        <taxon>Lingulida</taxon>
        <taxon>Linguloidea</taxon>
        <taxon>Lingulidae</taxon>
        <taxon>Lingula</taxon>
    </lineage>
</organism>
<keyword evidence="9" id="KW-0406">Ion transport</keyword>
<dbReference type="Pfam" id="PF02214">
    <property type="entry name" value="BTB_2"/>
    <property type="match status" value="1"/>
</dbReference>
<dbReference type="GO" id="GO:0005251">
    <property type="term" value="F:delayed rectifier potassium channel activity"/>
    <property type="evidence" value="ECO:0007669"/>
    <property type="project" value="TreeGrafter"/>
</dbReference>
<reference evidence="15" key="1">
    <citation type="submission" date="2025-08" db="UniProtKB">
        <authorList>
            <consortium name="RefSeq"/>
        </authorList>
    </citation>
    <scope>IDENTIFICATION</scope>
    <source>
        <tissue evidence="15">Gonads</tissue>
    </source>
</reference>
<dbReference type="Gene3D" id="1.10.287.70">
    <property type="match status" value="1"/>
</dbReference>
<dbReference type="InterPro" id="IPR005821">
    <property type="entry name" value="Ion_trans_dom"/>
</dbReference>
<dbReference type="FunFam" id="1.10.287.70:FF:000028">
    <property type="entry name" value="potassium voltage-gated channel subfamily D member 3"/>
    <property type="match status" value="1"/>
</dbReference>
<dbReference type="GO" id="GO:0042734">
    <property type="term" value="C:presynaptic membrane"/>
    <property type="evidence" value="ECO:0007669"/>
    <property type="project" value="TreeGrafter"/>
</dbReference>
<feature type="transmembrane region" description="Helical" evidence="12">
    <location>
        <begin position="219"/>
        <end position="237"/>
    </location>
</feature>
<evidence type="ECO:0000259" key="13">
    <source>
        <dbReference type="SMART" id="SM00225"/>
    </source>
</evidence>
<evidence type="ECO:0000313" key="15">
    <source>
        <dbReference type="RefSeq" id="XP_013420579.1"/>
    </source>
</evidence>
<protein>
    <submittedName>
        <fullName evidence="15">Potassium voltage-gated channel protein Shaw isoform X1</fullName>
    </submittedName>
</protein>
<keyword evidence="6" id="KW-0851">Voltage-gated channel</keyword>
<dbReference type="PRINTS" id="PR00169">
    <property type="entry name" value="KCHANNEL"/>
</dbReference>
<keyword evidence="7" id="KW-0630">Potassium</keyword>
<evidence type="ECO:0000256" key="3">
    <source>
        <dbReference type="ARBA" id="ARBA00022538"/>
    </source>
</evidence>
<comment type="subcellular location">
    <subcellularLocation>
        <location evidence="1">Membrane</location>
        <topology evidence="1">Multi-pass membrane protein</topology>
    </subcellularLocation>
</comment>
<feature type="domain" description="BTB" evidence="13">
    <location>
        <begin position="66"/>
        <end position="166"/>
    </location>
</feature>
<feature type="transmembrane region" description="Helical" evidence="12">
    <location>
        <begin position="324"/>
        <end position="342"/>
    </location>
</feature>
<feature type="transmembrane region" description="Helical" evidence="12">
    <location>
        <begin position="398"/>
        <end position="419"/>
    </location>
</feature>
<feature type="transmembrane region" description="Helical" evidence="12">
    <location>
        <begin position="457"/>
        <end position="481"/>
    </location>
</feature>
<dbReference type="SUPFAM" id="SSF81324">
    <property type="entry name" value="Voltage-gated potassium channels"/>
    <property type="match status" value="1"/>
</dbReference>
<dbReference type="GO" id="GO:0051260">
    <property type="term" value="P:protein homooligomerization"/>
    <property type="evidence" value="ECO:0007669"/>
    <property type="project" value="InterPro"/>
</dbReference>
<evidence type="ECO:0000256" key="10">
    <source>
        <dbReference type="ARBA" id="ARBA00023136"/>
    </source>
</evidence>
<dbReference type="SMART" id="SM00225">
    <property type="entry name" value="BTB"/>
    <property type="match status" value="1"/>
</dbReference>
<dbReference type="PRINTS" id="PR01498">
    <property type="entry name" value="SHAWCHANNEL"/>
</dbReference>
<dbReference type="Pfam" id="PF00520">
    <property type="entry name" value="Ion_trans"/>
    <property type="match status" value="1"/>
</dbReference>
<proteinExistence type="predicted"/>
<evidence type="ECO:0000256" key="1">
    <source>
        <dbReference type="ARBA" id="ARBA00004141"/>
    </source>
</evidence>
<evidence type="ECO:0000256" key="2">
    <source>
        <dbReference type="ARBA" id="ARBA00022448"/>
    </source>
</evidence>
<dbReference type="Gene3D" id="1.20.120.350">
    <property type="entry name" value="Voltage-gated potassium channels. Chain C"/>
    <property type="match status" value="1"/>
</dbReference>
<dbReference type="Gene3D" id="3.30.710.10">
    <property type="entry name" value="Potassium Channel Kv1.1, Chain A"/>
    <property type="match status" value="1"/>
</dbReference>
<dbReference type="InterPro" id="IPR027359">
    <property type="entry name" value="Volt_channel_dom_sf"/>
</dbReference>
<dbReference type="InParanoid" id="A0A1S3KDQ2"/>
<evidence type="ECO:0000256" key="7">
    <source>
        <dbReference type="ARBA" id="ARBA00022958"/>
    </source>
</evidence>
<name>A0A1S3KDQ2_LINAN</name>
<dbReference type="InterPro" id="IPR000210">
    <property type="entry name" value="BTB/POZ_dom"/>
</dbReference>
<keyword evidence="4 12" id="KW-0812">Transmembrane</keyword>
<dbReference type="GO" id="GO:0032590">
    <property type="term" value="C:dendrite membrane"/>
    <property type="evidence" value="ECO:0007669"/>
    <property type="project" value="TreeGrafter"/>
</dbReference>
<dbReference type="KEGG" id="lak:106180944"/>
<dbReference type="STRING" id="7574.A0A1S3KDQ2"/>
<dbReference type="InterPro" id="IPR003974">
    <property type="entry name" value="K_chnl_volt-dep_Kv3"/>
</dbReference>
<evidence type="ECO:0000256" key="11">
    <source>
        <dbReference type="ARBA" id="ARBA00023303"/>
    </source>
</evidence>
<dbReference type="GO" id="GO:0032809">
    <property type="term" value="C:neuronal cell body membrane"/>
    <property type="evidence" value="ECO:0007669"/>
    <property type="project" value="TreeGrafter"/>
</dbReference>
<keyword evidence="11" id="KW-0407">Ion channel</keyword>
<dbReference type="PRINTS" id="PR01491">
    <property type="entry name" value="KVCHANNEL"/>
</dbReference>
<evidence type="ECO:0000256" key="9">
    <source>
        <dbReference type="ARBA" id="ARBA00023065"/>
    </source>
</evidence>
<evidence type="ECO:0000256" key="5">
    <source>
        <dbReference type="ARBA" id="ARBA00022826"/>
    </source>
</evidence>
<dbReference type="AlphaFoldDB" id="A0A1S3KDQ2"/>
<dbReference type="OrthoDB" id="10025005at2759"/>
<dbReference type="GO" id="GO:0043679">
    <property type="term" value="C:axon terminus"/>
    <property type="evidence" value="ECO:0007669"/>
    <property type="project" value="TreeGrafter"/>
</dbReference>
<keyword evidence="3" id="KW-0633">Potassium transport</keyword>
<evidence type="ECO:0000256" key="12">
    <source>
        <dbReference type="SAM" id="Phobius"/>
    </source>
</evidence>
<sequence length="559" mass="63730">MYFNIAVHQFIRSWAESGHRKAKCRVDKPSPVRQIHSLNKMSAVMLLNGDPVHHLATARNGERSTETLRLNVGGVIHEVRWDTLKGKHGSILPHLDELKKHYRAEKDDYFFDRHPGIFESVLNYYRTGGLHVPITACGPAVKAELEFWGISEFEMEDCCWTTYSSYQERKESLAKFDSFLGKSPYKSRYRGDRVTTWQSARRRVWTDLENPGSSLFAKIYASISLLLVLMSIMVFVLDSHPFFHVSPGDPAWAFTLSFFGVGAESFHDITAHFEKSVNESGAESAKEHYEILHPALLLVDFTCASFFTFDLIMRFIFSPNKLHFFVYPLTIIDLLAIVPFYAELAIINSNPEAIFGKTVFDFINILKIARVFRIFRLTKSYTGMKVILYSLKESLAEITLTLIILLITMLICSTLMFYADNYNNEKSDFKNIPLTLWWSIVTLTTVGYGEFVPSSGLGYIVGAISAFFGVLCLALTVPIIVNNFMLYYSHSRTTLKAERKVDLIENKDAAEDLDSIDETTNVPRQQVVSSIRLRDFEETANHAAHSDQHSFMSHPTTLY</sequence>
<evidence type="ECO:0000313" key="14">
    <source>
        <dbReference type="Proteomes" id="UP000085678"/>
    </source>
</evidence>
<feature type="transmembrane region" description="Helical" evidence="12">
    <location>
        <begin position="291"/>
        <end position="312"/>
    </location>
</feature>
<gene>
    <name evidence="15" type="primary">LOC106180944</name>
</gene>
<dbReference type="PANTHER" id="PTHR11537">
    <property type="entry name" value="VOLTAGE-GATED POTASSIUM CHANNEL"/>
    <property type="match status" value="1"/>
</dbReference>
<evidence type="ECO:0000256" key="4">
    <source>
        <dbReference type="ARBA" id="ARBA00022692"/>
    </source>
</evidence>
<dbReference type="GeneID" id="106180944"/>
<dbReference type="PANTHER" id="PTHR11537:SF252">
    <property type="entry name" value="POTASSIUM VOLTAGE-GATED CHANNEL PROTEIN SHAW"/>
    <property type="match status" value="1"/>
</dbReference>
<evidence type="ECO:0000256" key="8">
    <source>
        <dbReference type="ARBA" id="ARBA00022989"/>
    </source>
</evidence>
<keyword evidence="10 12" id="KW-0472">Membrane</keyword>
<dbReference type="InterPro" id="IPR011333">
    <property type="entry name" value="SKP1/BTB/POZ_sf"/>
</dbReference>
<keyword evidence="8 12" id="KW-1133">Transmembrane helix</keyword>
<dbReference type="InterPro" id="IPR003968">
    <property type="entry name" value="K_chnl_volt-dep_Kv"/>
</dbReference>
<keyword evidence="2" id="KW-0813">Transport</keyword>
<keyword evidence="5" id="KW-0631">Potassium channel</keyword>
<dbReference type="SUPFAM" id="SSF54695">
    <property type="entry name" value="POZ domain"/>
    <property type="match status" value="1"/>
</dbReference>
<dbReference type="RefSeq" id="XP_013420579.1">
    <property type="nucleotide sequence ID" value="XM_013565125.1"/>
</dbReference>
<keyword evidence="14" id="KW-1185">Reference proteome</keyword>
<accession>A0A1S3KDQ2</accession>
<dbReference type="InterPro" id="IPR003131">
    <property type="entry name" value="T1-type_BTB"/>
</dbReference>